<reference evidence="9" key="2">
    <citation type="submission" date="2015-01" db="EMBL/GenBank/DDBJ databases">
        <title>Evolutionary Origins and Diversification of the Mycorrhizal Mutualists.</title>
        <authorList>
            <consortium name="DOE Joint Genome Institute"/>
            <consortium name="Mycorrhizal Genomics Consortium"/>
            <person name="Kohler A."/>
            <person name="Kuo A."/>
            <person name="Nagy L.G."/>
            <person name="Floudas D."/>
            <person name="Copeland A."/>
            <person name="Barry K.W."/>
            <person name="Cichocki N."/>
            <person name="Veneault-Fourrey C."/>
            <person name="LaButti K."/>
            <person name="Lindquist E.A."/>
            <person name="Lipzen A."/>
            <person name="Lundell T."/>
            <person name="Morin E."/>
            <person name="Murat C."/>
            <person name="Riley R."/>
            <person name="Ohm R."/>
            <person name="Sun H."/>
            <person name="Tunlid A."/>
            <person name="Henrissat B."/>
            <person name="Grigoriev I.V."/>
            <person name="Hibbett D.S."/>
            <person name="Martin F."/>
        </authorList>
    </citation>
    <scope>NUCLEOTIDE SEQUENCE [LARGE SCALE GENOMIC DNA]</scope>
    <source>
        <strain evidence="9">h7</strain>
    </source>
</reference>
<reference evidence="8 9" key="1">
    <citation type="submission" date="2014-04" db="EMBL/GenBank/DDBJ databases">
        <authorList>
            <consortium name="DOE Joint Genome Institute"/>
            <person name="Kuo A."/>
            <person name="Gay G."/>
            <person name="Dore J."/>
            <person name="Kohler A."/>
            <person name="Nagy L.G."/>
            <person name="Floudas D."/>
            <person name="Copeland A."/>
            <person name="Barry K.W."/>
            <person name="Cichocki N."/>
            <person name="Veneault-Fourrey C."/>
            <person name="LaButti K."/>
            <person name="Lindquist E.A."/>
            <person name="Lipzen A."/>
            <person name="Lundell T."/>
            <person name="Morin E."/>
            <person name="Murat C."/>
            <person name="Sun H."/>
            <person name="Tunlid A."/>
            <person name="Henrissat B."/>
            <person name="Grigoriev I.V."/>
            <person name="Hibbett D.S."/>
            <person name="Martin F."/>
            <person name="Nordberg H.P."/>
            <person name="Cantor M.N."/>
            <person name="Hua S.X."/>
        </authorList>
    </citation>
    <scope>NUCLEOTIDE SEQUENCE [LARGE SCALE GENOMIC DNA]</scope>
    <source>
        <strain evidence="9">h7</strain>
    </source>
</reference>
<keyword evidence="3 6" id="KW-1133">Transmembrane helix</keyword>
<feature type="transmembrane region" description="Helical" evidence="6">
    <location>
        <begin position="456"/>
        <end position="477"/>
    </location>
</feature>
<name>A0A0C3C8D5_HEBCY</name>
<accession>A0A0C3C8D5</accession>
<evidence type="ECO:0000256" key="2">
    <source>
        <dbReference type="ARBA" id="ARBA00022692"/>
    </source>
</evidence>
<evidence type="ECO:0000256" key="3">
    <source>
        <dbReference type="ARBA" id="ARBA00022989"/>
    </source>
</evidence>
<dbReference type="PROSITE" id="PS51469">
    <property type="entry name" value="SUN"/>
    <property type="match status" value="1"/>
</dbReference>
<feature type="compositionally biased region" description="Low complexity" evidence="5">
    <location>
        <begin position="167"/>
        <end position="179"/>
    </location>
</feature>
<dbReference type="InterPro" id="IPR045119">
    <property type="entry name" value="SUN1-5"/>
</dbReference>
<protein>
    <recommendedName>
        <fullName evidence="7">SUN domain-containing protein</fullName>
    </recommendedName>
</protein>
<evidence type="ECO:0000256" key="6">
    <source>
        <dbReference type="SAM" id="Phobius"/>
    </source>
</evidence>
<dbReference type="AlphaFoldDB" id="A0A0C3C8D5"/>
<feature type="region of interest" description="Disordered" evidence="5">
    <location>
        <begin position="146"/>
        <end position="391"/>
    </location>
</feature>
<feature type="compositionally biased region" description="Polar residues" evidence="5">
    <location>
        <begin position="344"/>
        <end position="360"/>
    </location>
</feature>
<keyword evidence="4 6" id="KW-0472">Membrane</keyword>
<organism evidence="8 9">
    <name type="scientific">Hebeloma cylindrosporum</name>
    <dbReference type="NCBI Taxonomy" id="76867"/>
    <lineage>
        <taxon>Eukaryota</taxon>
        <taxon>Fungi</taxon>
        <taxon>Dikarya</taxon>
        <taxon>Basidiomycota</taxon>
        <taxon>Agaricomycotina</taxon>
        <taxon>Agaricomycetes</taxon>
        <taxon>Agaricomycetidae</taxon>
        <taxon>Agaricales</taxon>
        <taxon>Agaricineae</taxon>
        <taxon>Hymenogastraceae</taxon>
        <taxon>Hebeloma</taxon>
    </lineage>
</organism>
<dbReference type="OrthoDB" id="342281at2759"/>
<sequence length="969" mass="105958">MSFSGTPLGQGRRLDHSSFLGKPPSNSSHPPTSYGFGAPALGSRSPPKPTSPSHHDEENEPALVRFARLKQRESAETIASRPGGPKIINSPPKPEKWSVKDTSVNIATAFTQAASGDMNTSFNHNNSWASTSRSNLVIPRSTSVEYESTAPLAANRRLPPPPDKLGRTTTTTRKPPSKSVSLLHVPDSEGEDDSRPNASARGKSPFEQGLSIAKHALGAAAYYVRQRSREPEQPSGEHPSVNGHTNGNESSYDYTEEERAFQAQKRIKRSRISTDNKAYRPSQSDEEESEWSDDGKKRKSKKKGSLGGPLTNLPTVGSYKNRKAHKGSRGNLAVGDEGHDNEDNTQTIESQSQLRTSHPPNSIPPVSHGSASRISREPPELDPEDSMSRQGLDSIPEINEELLPAEPIEHVEPVRQASQPKRGRSRTPAPTHSTQTGFSVGGLLGSIVHVVIRLCLGIFSCLLSVASMTSFLSGQVFGTTFDIMLRRPAGWARRSRPLFKYLVPSLILFTSWYFLQGVSLDAYIPTISIPSRIPSYQPPAFPPADIAELSERLLRIENALSGLSADTERTKVKTEDGARSHSDLLGRLSSLEGRLYTETKKVMDADARARDAVSKSINGVKQEVEVLHSQLLAQQRQREKDQHAPTDITDEDARAKLKALEDRVGGVEGGVKEALELGKKAISAIPTASTALGPGAAWWNKIASGSGSKAVLQIKSADGQDVSALITQLVDSAVSRINKDGIAKPDFALHSAGARVIPSLTSPAFEVRPRGFGSQISGLFTGKGYFGFRPPITALHHEAHSGHCWPFAGEQGQLGVMLVAPAYVEEITIDHLAKEVAFDMRSAPRTMEVWGMVEGKDNIERVKEWKAARVARRELGERDPVDEITYPTTLPKKPEYIRLANFTYDIHAPNNVQTFPVDQEIRDLGLDFGIVVLRVLDNWGRGEFTCLYRFRVHGQRMGEIPLPYSPEDP</sequence>
<dbReference type="Gene3D" id="2.60.120.260">
    <property type="entry name" value="Galactose-binding domain-like"/>
    <property type="match status" value="1"/>
</dbReference>
<feature type="compositionally biased region" description="Polar residues" evidence="5">
    <location>
        <begin position="242"/>
        <end position="253"/>
    </location>
</feature>
<dbReference type="InterPro" id="IPR012919">
    <property type="entry name" value="SUN_dom"/>
</dbReference>
<feature type="region of interest" description="Disordered" evidence="5">
    <location>
        <begin position="403"/>
        <end position="435"/>
    </location>
</feature>
<dbReference type="GO" id="GO:0043495">
    <property type="term" value="F:protein-membrane adaptor activity"/>
    <property type="evidence" value="ECO:0007669"/>
    <property type="project" value="TreeGrafter"/>
</dbReference>
<evidence type="ECO:0000256" key="1">
    <source>
        <dbReference type="ARBA" id="ARBA00004370"/>
    </source>
</evidence>
<evidence type="ECO:0000256" key="5">
    <source>
        <dbReference type="SAM" id="MobiDB-lite"/>
    </source>
</evidence>
<keyword evidence="9" id="KW-1185">Reference proteome</keyword>
<keyword evidence="2 6" id="KW-0812">Transmembrane</keyword>
<dbReference type="EMBL" id="KN831784">
    <property type="protein sequence ID" value="KIM39851.1"/>
    <property type="molecule type" value="Genomic_DNA"/>
</dbReference>
<evidence type="ECO:0000259" key="7">
    <source>
        <dbReference type="PROSITE" id="PS51469"/>
    </source>
</evidence>
<dbReference type="Proteomes" id="UP000053424">
    <property type="component" value="Unassembled WGS sequence"/>
</dbReference>
<dbReference type="Pfam" id="PF07738">
    <property type="entry name" value="Sad1_UNC"/>
    <property type="match status" value="2"/>
</dbReference>
<feature type="region of interest" description="Disordered" evidence="5">
    <location>
        <begin position="1"/>
        <end position="99"/>
    </location>
</feature>
<evidence type="ECO:0000313" key="9">
    <source>
        <dbReference type="Proteomes" id="UP000053424"/>
    </source>
</evidence>
<evidence type="ECO:0000256" key="4">
    <source>
        <dbReference type="ARBA" id="ARBA00023136"/>
    </source>
</evidence>
<feature type="transmembrane region" description="Helical" evidence="6">
    <location>
        <begin position="498"/>
        <end position="515"/>
    </location>
</feature>
<dbReference type="PANTHER" id="PTHR12911">
    <property type="entry name" value="SAD1/UNC-84-LIKE PROTEIN-RELATED"/>
    <property type="match status" value="1"/>
</dbReference>
<dbReference type="STRING" id="686832.A0A0C3C8D5"/>
<feature type="domain" description="SUN" evidence="7">
    <location>
        <begin position="753"/>
        <end position="957"/>
    </location>
</feature>
<dbReference type="GO" id="GO:0034993">
    <property type="term" value="C:meiotic nuclear membrane microtubule tethering complex"/>
    <property type="evidence" value="ECO:0007669"/>
    <property type="project" value="TreeGrafter"/>
</dbReference>
<proteinExistence type="predicted"/>
<evidence type="ECO:0000313" key="8">
    <source>
        <dbReference type="EMBL" id="KIM39851.1"/>
    </source>
</evidence>
<comment type="subcellular location">
    <subcellularLocation>
        <location evidence="1">Membrane</location>
    </subcellularLocation>
</comment>
<gene>
    <name evidence="8" type="ORF">M413DRAFT_29023</name>
</gene>
<dbReference type="HOGENOM" id="CLU_005985_0_0_1"/>
<dbReference type="PANTHER" id="PTHR12911:SF8">
    <property type="entry name" value="KLAROID PROTEIN-RELATED"/>
    <property type="match status" value="1"/>
</dbReference>